<keyword evidence="2 5" id="KW-0717">Septation</keyword>
<evidence type="ECO:0000256" key="3">
    <source>
        <dbReference type="ARBA" id="ARBA00023306"/>
    </source>
</evidence>
<proteinExistence type="inferred from homology"/>
<evidence type="ECO:0000313" key="7">
    <source>
        <dbReference type="Proteomes" id="UP001290462"/>
    </source>
</evidence>
<organism evidence="6 7">
    <name type="scientific">Carnobacterium maltaromaticum</name>
    <name type="common">Carnobacterium piscicola</name>
    <dbReference type="NCBI Taxonomy" id="2751"/>
    <lineage>
        <taxon>Bacteria</taxon>
        <taxon>Bacillati</taxon>
        <taxon>Bacillota</taxon>
        <taxon>Bacilli</taxon>
        <taxon>Lactobacillales</taxon>
        <taxon>Carnobacteriaceae</taxon>
        <taxon>Carnobacterium</taxon>
    </lineage>
</organism>
<dbReference type="InterPro" id="IPR023052">
    <property type="entry name" value="Cell_div_SepF"/>
</dbReference>
<dbReference type="InterPro" id="IPR038594">
    <property type="entry name" value="SepF-like_sf"/>
</dbReference>
<dbReference type="InterPro" id="IPR007561">
    <property type="entry name" value="Cell_div_SepF/SepF-rel"/>
</dbReference>
<dbReference type="GO" id="GO:0000917">
    <property type="term" value="P:division septum assembly"/>
    <property type="evidence" value="ECO:0007669"/>
    <property type="project" value="UniProtKB-KW"/>
</dbReference>
<accession>A0AAW9K9C4</accession>
<keyword evidence="3 5" id="KW-0131">Cell cycle</keyword>
<comment type="subunit">
    <text evidence="5">Homodimer. Interacts with FtsZ.</text>
</comment>
<protein>
    <recommendedName>
        <fullName evidence="5">Cell division protein SepF</fullName>
    </recommendedName>
</protein>
<evidence type="ECO:0000313" key="6">
    <source>
        <dbReference type="EMBL" id="MDZ5760127.1"/>
    </source>
</evidence>
<gene>
    <name evidence="5" type="primary">sepF</name>
    <name evidence="6" type="ORF">RAK27_15935</name>
</gene>
<comment type="function">
    <text evidence="4 5">Cell division protein that is part of the divisome complex and is recruited early to the Z-ring. Probably stimulates Z-ring formation, perhaps through the cross-linking of FtsZ protofilaments. Its function overlaps with FtsA.</text>
</comment>
<dbReference type="GO" id="GO:0043093">
    <property type="term" value="P:FtsZ-dependent cytokinesis"/>
    <property type="evidence" value="ECO:0007669"/>
    <property type="project" value="UniProtKB-UniRule"/>
</dbReference>
<dbReference type="HAMAP" id="MF_01197">
    <property type="entry name" value="SepF"/>
    <property type="match status" value="1"/>
</dbReference>
<dbReference type="AlphaFoldDB" id="A0AAW9K9C4"/>
<dbReference type="GO" id="GO:0005737">
    <property type="term" value="C:cytoplasm"/>
    <property type="evidence" value="ECO:0007669"/>
    <property type="project" value="UniProtKB-SubCell"/>
</dbReference>
<comment type="caution">
    <text evidence="6">The sequence shown here is derived from an EMBL/GenBank/DDBJ whole genome shotgun (WGS) entry which is preliminary data.</text>
</comment>
<dbReference type="EMBL" id="JAVBVO010000005">
    <property type="protein sequence ID" value="MDZ5760127.1"/>
    <property type="molecule type" value="Genomic_DNA"/>
</dbReference>
<dbReference type="PANTHER" id="PTHR35798:SF1">
    <property type="entry name" value="CELL DIVISION PROTEIN SEPF"/>
    <property type="match status" value="1"/>
</dbReference>
<evidence type="ECO:0000256" key="1">
    <source>
        <dbReference type="ARBA" id="ARBA00022618"/>
    </source>
</evidence>
<name>A0AAW9K9C4_CARML</name>
<keyword evidence="1 5" id="KW-0132">Cell division</keyword>
<evidence type="ECO:0000256" key="4">
    <source>
        <dbReference type="ARBA" id="ARBA00044936"/>
    </source>
</evidence>
<dbReference type="PANTHER" id="PTHR35798">
    <property type="entry name" value="CELL DIVISION PROTEIN SEPF"/>
    <property type="match status" value="1"/>
</dbReference>
<dbReference type="GeneID" id="83606488"/>
<comment type="similarity">
    <text evidence="5">Belongs to the SepF family.</text>
</comment>
<dbReference type="Gene3D" id="3.30.110.150">
    <property type="entry name" value="SepF-like protein"/>
    <property type="match status" value="1"/>
</dbReference>
<dbReference type="Proteomes" id="UP001290462">
    <property type="component" value="Unassembled WGS sequence"/>
</dbReference>
<dbReference type="Pfam" id="PF04472">
    <property type="entry name" value="SepF"/>
    <property type="match status" value="1"/>
</dbReference>
<sequence>MSMLSNVSKFFGLDEEDDYDYEEYEVPEEAPKAVNTQPKAQVKTFNEARQAAPTTNRVPNQKNSKVVAMNQSTIPQQSKIVVFEPRVYSEVQEVADLLISNQSVVLNFNRIEEDQAKRIVDFLTGTIYAINGDIQRIGDEIFLCTPNNVEIDGMLTEMMRDKEFY</sequence>
<keyword evidence="5" id="KW-0963">Cytoplasm</keyword>
<evidence type="ECO:0000256" key="2">
    <source>
        <dbReference type="ARBA" id="ARBA00023210"/>
    </source>
</evidence>
<dbReference type="RefSeq" id="WP_010053425.1">
    <property type="nucleotide sequence ID" value="NZ_BJOJ01000033.1"/>
</dbReference>
<comment type="subcellular location">
    <subcellularLocation>
        <location evidence="5">Cytoplasm</location>
    </subcellularLocation>
    <text evidence="5">Localizes to the division site, in a FtsZ-dependent manner.</text>
</comment>
<evidence type="ECO:0000256" key="5">
    <source>
        <dbReference type="HAMAP-Rule" id="MF_01197"/>
    </source>
</evidence>
<reference evidence="6" key="1">
    <citation type="submission" date="2023-08" db="EMBL/GenBank/DDBJ databases">
        <title>Genomic characterization of piscicolin 126 produced by Carnobacterium maltaromaticum CM22 strain isolated from salmon (Salmo salar).</title>
        <authorList>
            <person name="Gonzalez-Gragera E."/>
            <person name="Garcia-Lopez J.D."/>
            <person name="Teso-Perez C."/>
            <person name="Gimenez-Hernandez I."/>
            <person name="Peralta-Sanchez J.M."/>
            <person name="Valdivia E."/>
            <person name="Montalban-Lopez M."/>
            <person name="Martin-Platero A.M."/>
            <person name="Banos A."/>
            <person name="Martinez-Bueno M."/>
        </authorList>
    </citation>
    <scope>NUCLEOTIDE SEQUENCE</scope>
    <source>
        <strain evidence="6">CM22</strain>
    </source>
</reference>